<dbReference type="OrthoDB" id="1740265at2759"/>
<dbReference type="Pfam" id="PF02806">
    <property type="entry name" value="Alpha-amylase_C"/>
    <property type="match status" value="1"/>
</dbReference>
<dbReference type="InterPro" id="IPR037439">
    <property type="entry name" value="Branching_enzy"/>
</dbReference>
<name>A0A0G4F527_VITBC</name>
<dbReference type="OMA" id="DSCWIHS"/>
<evidence type="ECO:0000313" key="8">
    <source>
        <dbReference type="Proteomes" id="UP000041254"/>
    </source>
</evidence>
<gene>
    <name evidence="7" type="ORF">Vbra_8800</name>
</gene>
<dbReference type="InterPro" id="IPR013780">
    <property type="entry name" value="Glyco_hydro_b"/>
</dbReference>
<evidence type="ECO:0000259" key="6">
    <source>
        <dbReference type="SMART" id="SM00642"/>
    </source>
</evidence>
<feature type="region of interest" description="Disordered" evidence="5">
    <location>
        <begin position="1"/>
        <end position="24"/>
    </location>
</feature>
<dbReference type="PhylomeDB" id="A0A0G4F527"/>
<dbReference type="PANTHER" id="PTHR43651">
    <property type="entry name" value="1,4-ALPHA-GLUCAN-BRANCHING ENZYME"/>
    <property type="match status" value="1"/>
</dbReference>
<dbReference type="InterPro" id="IPR004193">
    <property type="entry name" value="Glyco_hydro_13_N"/>
</dbReference>
<dbReference type="Proteomes" id="UP000041254">
    <property type="component" value="Unassembled WGS sequence"/>
</dbReference>
<dbReference type="GO" id="GO:0003844">
    <property type="term" value="F:1,4-alpha-glucan branching enzyme activity"/>
    <property type="evidence" value="ECO:0007669"/>
    <property type="project" value="UniProtKB-EC"/>
</dbReference>
<dbReference type="EMBL" id="CDMY01000371">
    <property type="protein sequence ID" value="CEM06830.1"/>
    <property type="molecule type" value="Genomic_DNA"/>
</dbReference>
<dbReference type="GO" id="GO:0005978">
    <property type="term" value="P:glycogen biosynthetic process"/>
    <property type="evidence" value="ECO:0007669"/>
    <property type="project" value="InterPro"/>
</dbReference>
<protein>
    <recommendedName>
        <fullName evidence="3">1,4-alpha-glucan branching enzyme</fullName>
        <ecNumber evidence="3">2.4.1.18</ecNumber>
    </recommendedName>
</protein>
<accession>A0A0G4F527</accession>
<proteinExistence type="inferred from homology"/>
<comment type="similarity">
    <text evidence="2">Belongs to the glycosyl hydrolase 13 family. GlgB subfamily.</text>
</comment>
<dbReference type="InParanoid" id="A0A0G4F527"/>
<dbReference type="GO" id="GO:0004553">
    <property type="term" value="F:hydrolase activity, hydrolyzing O-glycosyl compounds"/>
    <property type="evidence" value="ECO:0007669"/>
    <property type="project" value="InterPro"/>
</dbReference>
<evidence type="ECO:0000256" key="5">
    <source>
        <dbReference type="SAM" id="MobiDB-lite"/>
    </source>
</evidence>
<dbReference type="PIRSF" id="PIRSF000463">
    <property type="entry name" value="GlgB"/>
    <property type="match status" value="1"/>
</dbReference>
<keyword evidence="8" id="KW-1185">Reference proteome</keyword>
<reference evidence="7 8" key="1">
    <citation type="submission" date="2014-11" db="EMBL/GenBank/DDBJ databases">
        <authorList>
            <person name="Zhu J."/>
            <person name="Qi W."/>
            <person name="Song R."/>
        </authorList>
    </citation>
    <scope>NUCLEOTIDE SEQUENCE [LARGE SCALE GENOMIC DNA]</scope>
</reference>
<dbReference type="Gene3D" id="2.60.40.1180">
    <property type="entry name" value="Golgi alpha-mannosidase II"/>
    <property type="match status" value="1"/>
</dbReference>
<organism evidence="7 8">
    <name type="scientific">Vitrella brassicaformis (strain CCMP3155)</name>
    <dbReference type="NCBI Taxonomy" id="1169540"/>
    <lineage>
        <taxon>Eukaryota</taxon>
        <taxon>Sar</taxon>
        <taxon>Alveolata</taxon>
        <taxon>Colpodellida</taxon>
        <taxon>Vitrellaceae</taxon>
        <taxon>Vitrella</taxon>
    </lineage>
</organism>
<keyword evidence="4" id="KW-0808">Transferase</keyword>
<dbReference type="Gene3D" id="3.20.20.80">
    <property type="entry name" value="Glycosidases"/>
    <property type="match status" value="1"/>
</dbReference>
<evidence type="ECO:0000313" key="7">
    <source>
        <dbReference type="EMBL" id="CEM06830.1"/>
    </source>
</evidence>
<dbReference type="STRING" id="1169540.A0A0G4F527"/>
<dbReference type="InterPro" id="IPR006047">
    <property type="entry name" value="GH13_cat_dom"/>
</dbReference>
<feature type="domain" description="Glycosyl hydrolase family 13 catalytic" evidence="6">
    <location>
        <begin position="145"/>
        <end position="479"/>
    </location>
</feature>
<dbReference type="Gene3D" id="2.60.40.10">
    <property type="entry name" value="Immunoglobulins"/>
    <property type="match status" value="1"/>
</dbReference>
<dbReference type="SUPFAM" id="SSF51011">
    <property type="entry name" value="Glycosyl hydrolase domain"/>
    <property type="match status" value="1"/>
</dbReference>
<dbReference type="VEuPathDB" id="CryptoDB:Vbra_8800"/>
<dbReference type="SUPFAM" id="SSF51445">
    <property type="entry name" value="(Trans)glycosidases"/>
    <property type="match status" value="1"/>
</dbReference>
<dbReference type="EC" id="2.4.1.18" evidence="3"/>
<comment type="catalytic activity">
    <reaction evidence="1">
        <text>Transfers a segment of a (1-&gt;4)-alpha-D-glucan chain to a primary hydroxy group in a similar glucan chain.</text>
        <dbReference type="EC" id="2.4.1.18"/>
    </reaction>
</comment>
<dbReference type="InterPro" id="IPR017853">
    <property type="entry name" value="GH"/>
</dbReference>
<dbReference type="PANTHER" id="PTHR43651:SF11">
    <property type="entry name" value="MALTO-OLIGOSYLTREHALOSE TREHALOHYDROLASE"/>
    <property type="match status" value="1"/>
</dbReference>
<sequence>MEEPPSDSAQMNGPAPVEKKDEGQLGATIVTGGTVFRLWAPYAEKVWVVLKGQDKAEMKKEGDNNLWSVKVDGVGAGAVYSFEIQPFWNDCFHTEGKVLSRRDPYARQTDFDSNDCVVVDPSYYEWAPFSAPGWSELIIYELHCGTFTGRNDGLDPNNAFKHMISKLDYIKDLGFNCIEMMPVHEFGGQWGYNPRLLCSVHGKFGTSTELRDLVNEAHKKGIAVIFDVVLNHGSAKLNSLWNHDGYGKDKQGGIYFEGGEDTPWGKKFAFHKREVREMIKASARMFIEEYNGDGLRFDSVHNMPEITGDMRHRENVTEGMTRSLVCESFQGFDCCWIHATYYDTVKIMRDEEREHHIGKMMAMINGHGGFKTSHESCNSILGSHDQNGSKKGGQSDGRVGRYFVDLFGGRNNWHARAKCRMWYGLQAFSRGLPMIFMGTETHQGGWWDANPSQAFDWGLLEDPMAKQMNALVKKANEVRLAHKALTTENEGVNFTHKDGGHRVLGFVRGNILCVVNASDKQWEDKGYGVQTPFAGKTVTHVFNSQAEEFGGWAGSWTSDQPIQVGGDGKVHCTIPKWSCLAFEAS</sequence>
<evidence type="ECO:0000256" key="1">
    <source>
        <dbReference type="ARBA" id="ARBA00000826"/>
    </source>
</evidence>
<dbReference type="Pfam" id="PF02922">
    <property type="entry name" value="CBM_48"/>
    <property type="match status" value="1"/>
</dbReference>
<evidence type="ECO:0000256" key="4">
    <source>
        <dbReference type="ARBA" id="ARBA00022679"/>
    </source>
</evidence>
<evidence type="ECO:0000256" key="2">
    <source>
        <dbReference type="ARBA" id="ARBA00009000"/>
    </source>
</evidence>
<dbReference type="Pfam" id="PF00128">
    <property type="entry name" value="Alpha-amylase"/>
    <property type="match status" value="1"/>
</dbReference>
<dbReference type="SMART" id="SM00642">
    <property type="entry name" value="Aamy"/>
    <property type="match status" value="1"/>
</dbReference>
<dbReference type="InterPro" id="IPR013783">
    <property type="entry name" value="Ig-like_fold"/>
</dbReference>
<dbReference type="AlphaFoldDB" id="A0A0G4F527"/>
<dbReference type="GO" id="GO:0043169">
    <property type="term" value="F:cation binding"/>
    <property type="evidence" value="ECO:0007669"/>
    <property type="project" value="InterPro"/>
</dbReference>
<evidence type="ECO:0000256" key="3">
    <source>
        <dbReference type="ARBA" id="ARBA00012541"/>
    </source>
</evidence>
<dbReference type="InterPro" id="IPR006048">
    <property type="entry name" value="A-amylase/branching_C"/>
</dbReference>